<dbReference type="EMBL" id="WJXW01000004">
    <property type="protein sequence ID" value="KAF9737374.1"/>
    <property type="molecule type" value="Genomic_DNA"/>
</dbReference>
<dbReference type="AlphaFoldDB" id="A0A9P6GNM0"/>
<evidence type="ECO:0000256" key="1">
    <source>
        <dbReference type="SAM" id="MobiDB-lite"/>
    </source>
</evidence>
<protein>
    <submittedName>
        <fullName evidence="2">Uncharacterized protein</fullName>
    </submittedName>
</protein>
<evidence type="ECO:0000313" key="2">
    <source>
        <dbReference type="EMBL" id="KAF9737374.1"/>
    </source>
</evidence>
<comment type="caution">
    <text evidence="2">The sequence shown here is derived from an EMBL/GenBank/DDBJ whole genome shotgun (WGS) entry which is preliminary data.</text>
</comment>
<sequence length="132" mass="14647">MGSVIVVAKSLALDRHPDPSPTNALKVPPLEADRAVRYLSNPKYAPQKLTLGTDKLALGTDRHRARNLHHLDVTSTFATAPLDETAPATAAARVAFVHSRHPWSSHRRSTAHTEMNNMLKHQSKTNKNARYR</sequence>
<proteinExistence type="predicted"/>
<name>A0A9P6GNM0_9PLEO</name>
<gene>
    <name evidence="2" type="ORF">PMIN01_05153</name>
</gene>
<accession>A0A9P6GNM0</accession>
<evidence type="ECO:0000313" key="3">
    <source>
        <dbReference type="Proteomes" id="UP000756921"/>
    </source>
</evidence>
<feature type="compositionally biased region" description="Basic residues" evidence="1">
    <location>
        <begin position="121"/>
        <end position="132"/>
    </location>
</feature>
<feature type="compositionally biased region" description="Basic residues" evidence="1">
    <location>
        <begin position="101"/>
        <end position="110"/>
    </location>
</feature>
<organism evidence="2 3">
    <name type="scientific">Paraphaeosphaeria minitans</name>
    <dbReference type="NCBI Taxonomy" id="565426"/>
    <lineage>
        <taxon>Eukaryota</taxon>
        <taxon>Fungi</taxon>
        <taxon>Dikarya</taxon>
        <taxon>Ascomycota</taxon>
        <taxon>Pezizomycotina</taxon>
        <taxon>Dothideomycetes</taxon>
        <taxon>Pleosporomycetidae</taxon>
        <taxon>Pleosporales</taxon>
        <taxon>Massarineae</taxon>
        <taxon>Didymosphaeriaceae</taxon>
        <taxon>Paraphaeosphaeria</taxon>
    </lineage>
</organism>
<reference evidence="2" key="1">
    <citation type="journal article" date="2020" name="Mol. Plant Microbe Interact.">
        <title>Genome Sequence of the Biocontrol Agent Coniothyrium minitans strain Conio (IMI 134523).</title>
        <authorList>
            <person name="Patel D."/>
            <person name="Shittu T.A."/>
            <person name="Baroncelli R."/>
            <person name="Muthumeenakshi S."/>
            <person name="Osborne T.H."/>
            <person name="Janganan T.K."/>
            <person name="Sreenivasaprasad S."/>
        </authorList>
    </citation>
    <scope>NUCLEOTIDE SEQUENCE</scope>
    <source>
        <strain evidence="2">Conio</strain>
    </source>
</reference>
<dbReference type="Proteomes" id="UP000756921">
    <property type="component" value="Unassembled WGS sequence"/>
</dbReference>
<keyword evidence="3" id="KW-1185">Reference proteome</keyword>
<feature type="region of interest" description="Disordered" evidence="1">
    <location>
        <begin position="101"/>
        <end position="132"/>
    </location>
</feature>